<gene>
    <name evidence="4" type="ORF">BXT84_02665</name>
</gene>
<dbReference type="InterPro" id="IPR036052">
    <property type="entry name" value="TrpB-like_PALP_sf"/>
</dbReference>
<dbReference type="PANTHER" id="PTHR42937:SF1">
    <property type="entry name" value="DIAMINOPROPIONATE AMMONIA-LYASE"/>
    <property type="match status" value="1"/>
</dbReference>
<dbReference type="NCBIfam" id="NF006058">
    <property type="entry name" value="PRK08206.1"/>
    <property type="match status" value="1"/>
</dbReference>
<dbReference type="Gene3D" id="3.40.50.1100">
    <property type="match status" value="2"/>
</dbReference>
<accession>A0ABM6RNQ3</accession>
<reference evidence="4 5" key="1">
    <citation type="journal article" date="2019" name="Sci. Rep.">
        <title>Sulfobacillus thermotolerans: new insights into resistance and metabolic capacities of acidophilic chemolithotrophs.</title>
        <authorList>
            <person name="Panyushkina A.E."/>
            <person name="Babenko V.V."/>
            <person name="Nikitina A.S."/>
            <person name="Selezneva O.V."/>
            <person name="Tsaplina I.A."/>
            <person name="Letarova M.A."/>
            <person name="Kostryukova E.S."/>
            <person name="Letarov A.V."/>
        </authorList>
    </citation>
    <scope>NUCLEOTIDE SEQUENCE [LARGE SCALE GENOMIC DNA]</scope>
    <source>
        <strain evidence="4 5">Kr1</strain>
    </source>
</reference>
<keyword evidence="2" id="KW-0663">Pyridoxal phosphate</keyword>
<dbReference type="PANTHER" id="PTHR42937">
    <property type="match status" value="1"/>
</dbReference>
<evidence type="ECO:0000256" key="1">
    <source>
        <dbReference type="ARBA" id="ARBA00001933"/>
    </source>
</evidence>
<name>A0ABM6RNQ3_9FIRM</name>
<proteinExistence type="predicted"/>
<organism evidence="4 5">
    <name type="scientific">Sulfobacillus thermotolerans</name>
    <dbReference type="NCBI Taxonomy" id="338644"/>
    <lineage>
        <taxon>Bacteria</taxon>
        <taxon>Bacillati</taxon>
        <taxon>Bacillota</taxon>
        <taxon>Clostridia</taxon>
        <taxon>Eubacteriales</taxon>
        <taxon>Clostridiales Family XVII. Incertae Sedis</taxon>
        <taxon>Sulfobacillus</taxon>
    </lineage>
</organism>
<dbReference type="CDD" id="cd00640">
    <property type="entry name" value="Trp-synth-beta_II"/>
    <property type="match status" value="1"/>
</dbReference>
<comment type="cofactor">
    <cofactor evidence="1">
        <name>pyridoxal 5'-phosphate</name>
        <dbReference type="ChEBI" id="CHEBI:597326"/>
    </cofactor>
</comment>
<evidence type="ECO:0000259" key="3">
    <source>
        <dbReference type="Pfam" id="PF00291"/>
    </source>
</evidence>
<evidence type="ECO:0000313" key="4">
    <source>
        <dbReference type="EMBL" id="AUW92987.1"/>
    </source>
</evidence>
<dbReference type="InterPro" id="IPR001926">
    <property type="entry name" value="TrpB-like_PALP"/>
</dbReference>
<sequence>MPMTVEWIRNVHERRQDVPLLSDLTMHVAEQTVSYHRGWPEYHKTPTRLLPQLASYAGVEAIAVKDESTRFGVQSFKILGSTWAIAQALAERWQLNPQDLHVDVLKDRAKTKPAMVLAATSDGNHGLGVAWTAKALGQQAVIYLPKGTHESRVRRIAEVGAQVYVTERNYDDTVRDVAQKAKTNGWLLVQDTAWPGYEDIPKWVIQGYLTMAHEAAEQWDGHGLQPPTHIILQAGVGSLAAAVTGYYANRYGRAQCPTIVIAEPLTAPALFNSAAHPNAQAAKVEGLMETVMAGLACGEPNPLAWPLLRSWTSFFVRCSDSVAARGTRILSNPLGTDPRIMAGESGSMPLGLAVTLLDQLPYQEARKALGLGPQSRILVFNTEGVPDFQGFLDIVWDGAYPSLPKS</sequence>
<dbReference type="SUPFAM" id="SSF53686">
    <property type="entry name" value="Tryptophan synthase beta subunit-like PLP-dependent enzymes"/>
    <property type="match status" value="1"/>
</dbReference>
<evidence type="ECO:0000256" key="2">
    <source>
        <dbReference type="ARBA" id="ARBA00022898"/>
    </source>
</evidence>
<dbReference type="InterPro" id="IPR010081">
    <property type="entry name" value="DiNH2opropionate_NH3_lyase"/>
</dbReference>
<dbReference type="EMBL" id="CP019454">
    <property type="protein sequence ID" value="AUW92987.1"/>
    <property type="molecule type" value="Genomic_DNA"/>
</dbReference>
<evidence type="ECO:0000313" key="5">
    <source>
        <dbReference type="Proteomes" id="UP000325292"/>
    </source>
</evidence>
<dbReference type="NCBIfam" id="TIGR01747">
    <property type="entry name" value="diampropi_NH3ly"/>
    <property type="match status" value="1"/>
</dbReference>
<dbReference type="Proteomes" id="UP000325292">
    <property type="component" value="Chromosome"/>
</dbReference>
<keyword evidence="5" id="KW-1185">Reference proteome</keyword>
<dbReference type="Pfam" id="PF00291">
    <property type="entry name" value="PALP"/>
    <property type="match status" value="1"/>
</dbReference>
<protein>
    <submittedName>
        <fullName evidence="4">Diaminopropionate ammonia-lyase</fullName>
    </submittedName>
</protein>
<feature type="domain" description="Tryptophan synthase beta chain-like PALP" evidence="3">
    <location>
        <begin position="41"/>
        <end position="353"/>
    </location>
</feature>